<evidence type="ECO:0000313" key="3">
    <source>
        <dbReference type="Proteomes" id="UP000224634"/>
    </source>
</evidence>
<dbReference type="InterPro" id="IPR035213">
    <property type="entry name" value="DUF5321"/>
</dbReference>
<keyword evidence="3" id="KW-1185">Reference proteome</keyword>
<dbReference type="OrthoDB" id="2253354at2759"/>
<sequence>MSSRVAIQPGLRSLMRTRPTEFVLVHAHHNGRFAFQQCRFQTTGRQMPRVLEPSIWTSIIPKFIRNGEWRSSSKEPRKSRGYNPATFYIVMATLIGSQSIHMIILKKEYGNFTRSTDAKIQLLKEVIDKLQKGEDIDVKKLLGTGDQAKEREWEEVLKELEQEESLWHSRAKKQQDTPEPDQRGDNTAPDSGDNATAGESTSVSSHSELTSKDKPARKPFSVY</sequence>
<proteinExistence type="predicted"/>
<dbReference type="Proteomes" id="UP000224634">
    <property type="component" value="Unassembled WGS sequence"/>
</dbReference>
<dbReference type="Pfam" id="PF17254">
    <property type="entry name" value="DUF5321"/>
    <property type="match status" value="1"/>
</dbReference>
<feature type="region of interest" description="Disordered" evidence="1">
    <location>
        <begin position="164"/>
        <end position="223"/>
    </location>
</feature>
<evidence type="ECO:0000256" key="1">
    <source>
        <dbReference type="SAM" id="MobiDB-lite"/>
    </source>
</evidence>
<dbReference type="AlphaFoldDB" id="A0A2B7YDK0"/>
<comment type="caution">
    <text evidence="2">The sequence shown here is derived from an EMBL/GenBank/DDBJ whole genome shotgun (WGS) entry which is preliminary data.</text>
</comment>
<name>A0A2B7YDK0_POLH7</name>
<protein>
    <submittedName>
        <fullName evidence="2">Uncharacterized protein</fullName>
    </submittedName>
</protein>
<accession>A0A2B7YDK0</accession>
<organism evidence="2 3">
    <name type="scientific">Polytolypa hystricis (strain UAMH7299)</name>
    <dbReference type="NCBI Taxonomy" id="1447883"/>
    <lineage>
        <taxon>Eukaryota</taxon>
        <taxon>Fungi</taxon>
        <taxon>Dikarya</taxon>
        <taxon>Ascomycota</taxon>
        <taxon>Pezizomycotina</taxon>
        <taxon>Eurotiomycetes</taxon>
        <taxon>Eurotiomycetidae</taxon>
        <taxon>Onygenales</taxon>
        <taxon>Onygenales incertae sedis</taxon>
        <taxon>Polytolypa</taxon>
    </lineage>
</organism>
<dbReference type="EMBL" id="PDNA01000053">
    <property type="protein sequence ID" value="PGH18952.1"/>
    <property type="molecule type" value="Genomic_DNA"/>
</dbReference>
<reference evidence="2 3" key="1">
    <citation type="submission" date="2017-10" db="EMBL/GenBank/DDBJ databases">
        <title>Comparative genomics in systemic dimorphic fungi from Ajellomycetaceae.</title>
        <authorList>
            <person name="Munoz J.F."/>
            <person name="Mcewen J.G."/>
            <person name="Clay O.K."/>
            <person name="Cuomo C.A."/>
        </authorList>
    </citation>
    <scope>NUCLEOTIDE SEQUENCE [LARGE SCALE GENOMIC DNA]</scope>
    <source>
        <strain evidence="2 3">UAMH7299</strain>
    </source>
</reference>
<gene>
    <name evidence="2" type="ORF">AJ80_04279</name>
</gene>
<feature type="compositionally biased region" description="Basic and acidic residues" evidence="1">
    <location>
        <begin position="173"/>
        <end position="184"/>
    </location>
</feature>
<evidence type="ECO:0000313" key="2">
    <source>
        <dbReference type="EMBL" id="PGH18952.1"/>
    </source>
</evidence>
<feature type="compositionally biased region" description="Low complexity" evidence="1">
    <location>
        <begin position="199"/>
        <end position="208"/>
    </location>
</feature>